<evidence type="ECO:0000256" key="2">
    <source>
        <dbReference type="ARBA" id="ARBA00022840"/>
    </source>
</evidence>
<dbReference type="InterPro" id="IPR003593">
    <property type="entry name" value="AAA+_ATPase"/>
</dbReference>
<feature type="domain" description="AAA+ ATPase" evidence="4">
    <location>
        <begin position="41"/>
        <end position="182"/>
    </location>
</feature>
<dbReference type="GO" id="GO:0005524">
    <property type="term" value="F:ATP binding"/>
    <property type="evidence" value="ECO:0007669"/>
    <property type="project" value="UniProtKB-KW"/>
</dbReference>
<dbReference type="CDD" id="cd00009">
    <property type="entry name" value="AAA"/>
    <property type="match status" value="1"/>
</dbReference>
<keyword evidence="2" id="KW-0067">ATP-binding</keyword>
<evidence type="ECO:0000259" key="4">
    <source>
        <dbReference type="SMART" id="SM00382"/>
    </source>
</evidence>
<evidence type="ECO:0000256" key="1">
    <source>
        <dbReference type="ARBA" id="ARBA00022741"/>
    </source>
</evidence>
<dbReference type="Proteomes" id="UP001174909">
    <property type="component" value="Unassembled WGS sequence"/>
</dbReference>
<reference evidence="5" key="1">
    <citation type="submission" date="2023-03" db="EMBL/GenBank/DDBJ databases">
        <authorList>
            <person name="Steffen K."/>
            <person name="Cardenas P."/>
        </authorList>
    </citation>
    <scope>NUCLEOTIDE SEQUENCE</scope>
</reference>
<evidence type="ECO:0000313" key="5">
    <source>
        <dbReference type="EMBL" id="CAI8054930.1"/>
    </source>
</evidence>
<dbReference type="EMBL" id="CASHTH010004224">
    <property type="protein sequence ID" value="CAI8054930.1"/>
    <property type="molecule type" value="Genomic_DNA"/>
</dbReference>
<comment type="caution">
    <text evidence="5">The sequence shown here is derived from an EMBL/GenBank/DDBJ whole genome shotgun (WGS) entry which is preliminary data.</text>
</comment>
<dbReference type="InterPro" id="IPR050764">
    <property type="entry name" value="CbbQ/NirQ/NorQ/GpvN"/>
</dbReference>
<keyword evidence="6" id="KW-1185">Reference proteome</keyword>
<dbReference type="Gene3D" id="3.40.50.300">
    <property type="entry name" value="P-loop containing nucleotide triphosphate hydrolases"/>
    <property type="match status" value="1"/>
</dbReference>
<organism evidence="5 6">
    <name type="scientific">Geodia barretti</name>
    <name type="common">Barrett's horny sponge</name>
    <dbReference type="NCBI Taxonomy" id="519541"/>
    <lineage>
        <taxon>Eukaryota</taxon>
        <taxon>Metazoa</taxon>
        <taxon>Porifera</taxon>
        <taxon>Demospongiae</taxon>
        <taxon>Heteroscleromorpha</taxon>
        <taxon>Tetractinellida</taxon>
        <taxon>Astrophorina</taxon>
        <taxon>Geodiidae</taxon>
        <taxon>Geodia</taxon>
    </lineage>
</organism>
<accession>A0AA35TV08</accession>
<name>A0AA35TV08_GEOBA</name>
<gene>
    <name evidence="5" type="ORF">GBAR_LOCUS29974</name>
</gene>
<dbReference type="InterPro" id="IPR027417">
    <property type="entry name" value="P-loop_NTPase"/>
</dbReference>
<dbReference type="SMART" id="SM00382">
    <property type="entry name" value="AAA"/>
    <property type="match status" value="1"/>
</dbReference>
<dbReference type="Pfam" id="PF07726">
    <property type="entry name" value="AAA_3"/>
    <property type="match status" value="1"/>
</dbReference>
<evidence type="ECO:0000313" key="6">
    <source>
        <dbReference type="Proteomes" id="UP001174909"/>
    </source>
</evidence>
<evidence type="ECO:0000256" key="3">
    <source>
        <dbReference type="SAM" id="MobiDB-lite"/>
    </source>
</evidence>
<dbReference type="AlphaFoldDB" id="A0AA35TV08"/>
<dbReference type="PANTHER" id="PTHR42759">
    <property type="entry name" value="MOXR FAMILY PROTEIN"/>
    <property type="match status" value="1"/>
</dbReference>
<keyword evidence="1" id="KW-0547">Nucleotide-binding</keyword>
<protein>
    <submittedName>
        <fullName evidence="5">Uncharacterized protein YeaC</fullName>
    </submittedName>
</protein>
<dbReference type="SUPFAM" id="SSF52540">
    <property type="entry name" value="P-loop containing nucleoside triphosphate hydrolases"/>
    <property type="match status" value="1"/>
</dbReference>
<dbReference type="FunFam" id="3.40.50.300:FF:000640">
    <property type="entry name" value="MoxR family ATPase"/>
    <property type="match status" value="1"/>
</dbReference>
<dbReference type="InterPro" id="IPR011703">
    <property type="entry name" value="ATPase_AAA-3"/>
</dbReference>
<dbReference type="PANTHER" id="PTHR42759:SF5">
    <property type="entry name" value="METHANOL DEHYDROGENASE REGULATOR"/>
    <property type="match status" value="1"/>
</dbReference>
<proteinExistence type="predicted"/>
<feature type="compositionally biased region" description="Basic residues" evidence="3">
    <location>
        <begin position="242"/>
        <end position="251"/>
    </location>
</feature>
<feature type="region of interest" description="Disordered" evidence="3">
    <location>
        <begin position="242"/>
        <end position="277"/>
    </location>
</feature>
<sequence length="277" mass="30935">MLNRKSVGEVKVVAASIRENVQKIIVGKDDAINLALVALFCRGHALLEDVPGTGKTTMAKALAQSLGCEFHRIQCTPDLMPSDVLGVNFYNQKMGEFEFRQGPIFSQIILTDEINRATPRTQSSLLEAMQERQATIDGDTMTLPEPFMVMATQNPVEMEGTFPLPEAQLDRFMVRIVIGYPTPEEEGQIYKRFEDDTVPPAVSAVTNSIDLEALQSVPPTVRVDDTIRSYIVNLITSTRRQRRSLARRQSARRPFPLQGFAGMGRAGRPRLRDTGRR</sequence>
<dbReference type="PIRSF" id="PIRSF002849">
    <property type="entry name" value="AAA_ATPase_chaperone_MoxR_prd"/>
    <property type="match status" value="1"/>
</dbReference>
<dbReference type="GO" id="GO:0016887">
    <property type="term" value="F:ATP hydrolysis activity"/>
    <property type="evidence" value="ECO:0007669"/>
    <property type="project" value="InterPro"/>
</dbReference>